<dbReference type="RefSeq" id="WP_064035621.1">
    <property type="nucleotide sequence ID" value="NZ_LUUH01000024.1"/>
</dbReference>
<proteinExistence type="predicted"/>
<name>A0A177MTI0_METMH</name>
<evidence type="ECO:0008006" key="3">
    <source>
        <dbReference type="Google" id="ProtNLM"/>
    </source>
</evidence>
<protein>
    <recommendedName>
        <fullName evidence="3">Restriction endonuclease</fullName>
    </recommendedName>
</protein>
<reference evidence="1 2" key="1">
    <citation type="submission" date="2016-03" db="EMBL/GenBank/DDBJ databases">
        <authorList>
            <person name="Ploux O."/>
        </authorList>
    </citation>
    <scope>NUCLEOTIDE SEQUENCE [LARGE SCALE GENOMIC DNA]</scope>
    <source>
        <strain evidence="1 2">R-45371</strain>
    </source>
</reference>
<dbReference type="Proteomes" id="UP000077763">
    <property type="component" value="Unassembled WGS sequence"/>
</dbReference>
<accession>A0A177MTI0</accession>
<gene>
    <name evidence="1" type="ORF">A1353_05790</name>
</gene>
<comment type="caution">
    <text evidence="1">The sequence shown here is derived from an EMBL/GenBank/DDBJ whole genome shotgun (WGS) entry which is preliminary data.</text>
</comment>
<organism evidence="1 2">
    <name type="scientific">Methylomonas methanica</name>
    <dbReference type="NCBI Taxonomy" id="421"/>
    <lineage>
        <taxon>Bacteria</taxon>
        <taxon>Pseudomonadati</taxon>
        <taxon>Pseudomonadota</taxon>
        <taxon>Gammaproteobacteria</taxon>
        <taxon>Methylococcales</taxon>
        <taxon>Methylococcaceae</taxon>
        <taxon>Methylomonas</taxon>
    </lineage>
</organism>
<sequence>MMDWIKREESVGRKILSDLSILASTIGITLTSAFPKIDEHAYGQDVLIASNVLRENLGLPAEQKPGDIDFLIVPYNGNLMLEKTIAIELKIVRPTINKPGKNANSMGVTQAKGLLRDGFPFVGLIHVVIPEALPKALHVRVPLKHWESDGYGGGELKDTGETLCFDPFPGVCAQRQEGRILISDLPEDISYRVIGLDLKDDDMAGSGCTYGEQRIGKLNRNFSSNLLEKIQSLIEQKPEIFQHIKWYGSGSEEIRTFRGHGGYDKS</sequence>
<evidence type="ECO:0000313" key="1">
    <source>
        <dbReference type="EMBL" id="OAI08149.1"/>
    </source>
</evidence>
<dbReference type="EMBL" id="LUUH01000024">
    <property type="protein sequence ID" value="OAI08149.1"/>
    <property type="molecule type" value="Genomic_DNA"/>
</dbReference>
<evidence type="ECO:0000313" key="2">
    <source>
        <dbReference type="Proteomes" id="UP000077763"/>
    </source>
</evidence>
<dbReference type="AlphaFoldDB" id="A0A177MTI0"/>